<reference evidence="1 2" key="1">
    <citation type="journal article" date="2012" name="J. Bacteriol.">
        <title>De Novo Genome Project of Cupriavidus basilensis OR16.</title>
        <authorList>
            <person name="Cserhati M."/>
            <person name="Kriszt B."/>
            <person name="Szoboszlay S."/>
            <person name="Toth A."/>
            <person name="Szabo I."/>
            <person name="Tancsics A."/>
            <person name="Nagy I."/>
            <person name="Horvath B."/>
            <person name="Nagy I."/>
            <person name="Kukolya J."/>
        </authorList>
    </citation>
    <scope>NUCLEOTIDE SEQUENCE [LARGE SCALE GENOMIC DNA]</scope>
    <source>
        <strain evidence="1 2">OR16</strain>
    </source>
</reference>
<evidence type="ECO:0000313" key="1">
    <source>
        <dbReference type="EMBL" id="EHP37950.1"/>
    </source>
</evidence>
<dbReference type="AlphaFoldDB" id="H1SHP2"/>
<gene>
    <name evidence="1" type="ORF">OR16_39924</name>
</gene>
<organism evidence="1 2">
    <name type="scientific">Cupriavidus basilensis OR16</name>
    <dbReference type="NCBI Taxonomy" id="1127483"/>
    <lineage>
        <taxon>Bacteria</taxon>
        <taxon>Pseudomonadati</taxon>
        <taxon>Pseudomonadota</taxon>
        <taxon>Betaproteobacteria</taxon>
        <taxon>Burkholderiales</taxon>
        <taxon>Burkholderiaceae</taxon>
        <taxon>Cupriavidus</taxon>
    </lineage>
</organism>
<dbReference type="EMBL" id="AHJE01000170">
    <property type="protein sequence ID" value="EHP37950.1"/>
    <property type="molecule type" value="Genomic_DNA"/>
</dbReference>
<protein>
    <submittedName>
        <fullName evidence="1">Transposase, IS5 family protein</fullName>
    </submittedName>
</protein>
<accession>H1SHP2</accession>
<proteinExistence type="predicted"/>
<evidence type="ECO:0000313" key="2">
    <source>
        <dbReference type="Proteomes" id="UP000005808"/>
    </source>
</evidence>
<comment type="caution">
    <text evidence="1">The sequence shown here is derived from an EMBL/GenBank/DDBJ whole genome shotgun (WGS) entry which is preliminary data.</text>
</comment>
<dbReference type="Proteomes" id="UP000005808">
    <property type="component" value="Unassembled WGS sequence"/>
</dbReference>
<name>H1SHP2_9BURK</name>
<sequence length="36" mass="4300">MRQVMARCLRNFDQLFVLSMVADSLTRMRRLGQIRS</sequence>